<reference evidence="2" key="1">
    <citation type="submission" date="2017-01" db="EMBL/GenBank/DDBJ databases">
        <authorList>
            <person name="Wang Y."/>
            <person name="White M."/>
            <person name="Kvist S."/>
            <person name="Moncalvo J.-M."/>
        </authorList>
    </citation>
    <scope>NUCLEOTIDE SEQUENCE [LARGE SCALE GENOMIC DNA]</scope>
    <source>
        <strain evidence="2">ID-206-W2</strain>
    </source>
</reference>
<comment type="caution">
    <text evidence="1">The sequence shown here is derived from an EMBL/GenBank/DDBJ whole genome shotgun (WGS) entry which is preliminary data.</text>
</comment>
<sequence length="45" mass="5397">MGIPPFMELYDRKPRLPCDPIIPEDLEPIPINDYEIKVRDRLKFI</sequence>
<gene>
    <name evidence="1" type="ORF">AYI69_g6412</name>
</gene>
<dbReference type="EMBL" id="LSSM01002878">
    <property type="protein sequence ID" value="OMJ19950.1"/>
    <property type="molecule type" value="Genomic_DNA"/>
</dbReference>
<protein>
    <submittedName>
        <fullName evidence="1">Uncharacterized protein</fullName>
    </submittedName>
</protein>
<feature type="non-terminal residue" evidence="1">
    <location>
        <position position="45"/>
    </location>
</feature>
<organism evidence="1 2">
    <name type="scientific">Smittium culicis</name>
    <dbReference type="NCBI Taxonomy" id="133412"/>
    <lineage>
        <taxon>Eukaryota</taxon>
        <taxon>Fungi</taxon>
        <taxon>Fungi incertae sedis</taxon>
        <taxon>Zoopagomycota</taxon>
        <taxon>Kickxellomycotina</taxon>
        <taxon>Harpellomycetes</taxon>
        <taxon>Harpellales</taxon>
        <taxon>Legeriomycetaceae</taxon>
        <taxon>Smittium</taxon>
    </lineage>
</organism>
<accession>A0A1R1XZ68</accession>
<dbReference type="AlphaFoldDB" id="A0A1R1XZ68"/>
<keyword evidence="2" id="KW-1185">Reference proteome</keyword>
<proteinExistence type="predicted"/>
<evidence type="ECO:0000313" key="1">
    <source>
        <dbReference type="EMBL" id="OMJ19950.1"/>
    </source>
</evidence>
<name>A0A1R1XZ68_9FUNG</name>
<evidence type="ECO:0000313" key="2">
    <source>
        <dbReference type="Proteomes" id="UP000187429"/>
    </source>
</evidence>
<dbReference type="Proteomes" id="UP000187429">
    <property type="component" value="Unassembled WGS sequence"/>
</dbReference>